<dbReference type="GO" id="GO:0009055">
    <property type="term" value="F:electron transfer activity"/>
    <property type="evidence" value="ECO:0007669"/>
    <property type="project" value="InterPro"/>
</dbReference>
<gene>
    <name evidence="3" type="ORF">S01H1_31904</name>
</gene>
<dbReference type="InterPro" id="IPR013985">
    <property type="entry name" value="Ald_Fedxn_OxRdtase_dom3"/>
</dbReference>
<evidence type="ECO:0000259" key="2">
    <source>
        <dbReference type="Pfam" id="PF01314"/>
    </source>
</evidence>
<name>X0U3T5_9ZZZZ</name>
<dbReference type="Gene3D" id="1.10.599.10">
    <property type="entry name" value="Aldehyde Ferredoxin Oxidoreductase Protein, subunit A, domain 3"/>
    <property type="match status" value="1"/>
</dbReference>
<proteinExistence type="predicted"/>
<comment type="caution">
    <text evidence="3">The sequence shown here is derived from an EMBL/GenBank/DDBJ whole genome shotgun (WGS) entry which is preliminary data.</text>
</comment>
<dbReference type="EMBL" id="BARS01019720">
    <property type="protein sequence ID" value="GAF93986.1"/>
    <property type="molecule type" value="Genomic_DNA"/>
</dbReference>
<protein>
    <recommendedName>
        <fullName evidence="2">Aldehyde ferredoxin oxidoreductase C-terminal domain-containing protein</fullName>
    </recommendedName>
</protein>
<organism evidence="3">
    <name type="scientific">marine sediment metagenome</name>
    <dbReference type="NCBI Taxonomy" id="412755"/>
    <lineage>
        <taxon>unclassified sequences</taxon>
        <taxon>metagenomes</taxon>
        <taxon>ecological metagenomes</taxon>
    </lineage>
</organism>
<feature type="domain" description="Aldehyde ferredoxin oxidoreductase C-terminal" evidence="2">
    <location>
        <begin position="4"/>
        <end position="55"/>
    </location>
</feature>
<dbReference type="GO" id="GO:0016625">
    <property type="term" value="F:oxidoreductase activity, acting on the aldehyde or oxo group of donors, iron-sulfur protein as acceptor"/>
    <property type="evidence" value="ECO:0007669"/>
    <property type="project" value="InterPro"/>
</dbReference>
<evidence type="ECO:0000313" key="3">
    <source>
        <dbReference type="EMBL" id="GAF93986.1"/>
    </source>
</evidence>
<dbReference type="Pfam" id="PF01314">
    <property type="entry name" value="AFOR_C"/>
    <property type="match status" value="1"/>
</dbReference>
<dbReference type="GO" id="GO:0051536">
    <property type="term" value="F:iron-sulfur cluster binding"/>
    <property type="evidence" value="ECO:0007669"/>
    <property type="project" value="InterPro"/>
</dbReference>
<dbReference type="AlphaFoldDB" id="X0U3T5"/>
<accession>X0U3T5</accession>
<evidence type="ECO:0000256" key="1">
    <source>
        <dbReference type="SAM" id="MobiDB-lite"/>
    </source>
</evidence>
<sequence>QAIRFMTEPIPDGPSKGMYSPKDELEMLKDKYYELRGWDKTTGIPTKDTLKRLNLNKQAEDLYK</sequence>
<dbReference type="InterPro" id="IPR001203">
    <property type="entry name" value="OxRdtase_Ald_Fedxn_C"/>
</dbReference>
<dbReference type="SUPFAM" id="SSF48310">
    <property type="entry name" value="Aldehyde ferredoxin oxidoreductase, C-terminal domains"/>
    <property type="match status" value="1"/>
</dbReference>
<reference evidence="3" key="1">
    <citation type="journal article" date="2014" name="Front. Microbiol.">
        <title>High frequency of phylogenetically diverse reductive dehalogenase-homologous genes in deep subseafloor sedimentary metagenomes.</title>
        <authorList>
            <person name="Kawai M."/>
            <person name="Futagami T."/>
            <person name="Toyoda A."/>
            <person name="Takaki Y."/>
            <person name="Nishi S."/>
            <person name="Hori S."/>
            <person name="Arai W."/>
            <person name="Tsubouchi T."/>
            <person name="Morono Y."/>
            <person name="Uchiyama I."/>
            <person name="Ito T."/>
            <person name="Fujiyama A."/>
            <person name="Inagaki F."/>
            <person name="Takami H."/>
        </authorList>
    </citation>
    <scope>NUCLEOTIDE SEQUENCE</scope>
    <source>
        <strain evidence="3">Expedition CK06-06</strain>
    </source>
</reference>
<dbReference type="InterPro" id="IPR036021">
    <property type="entry name" value="Tungsten_al_ferr_oxy-like_C"/>
</dbReference>
<feature type="region of interest" description="Disordered" evidence="1">
    <location>
        <begin position="1"/>
        <end position="21"/>
    </location>
</feature>
<feature type="non-terminal residue" evidence="3">
    <location>
        <position position="1"/>
    </location>
</feature>